<sequence length="669" mass="73006">MNTDHTAGPSTNSKAPAARTPANLRFQRRTSERAYYEGALRDGTPTSTPTMDYSAASGSSPWASSPEASRTSFGDNVPRQDLPGPAIAEHPGEAAAGNGEERGPQYAYHGQQAGSWSPEQQQQWQHRHGNQREHEHQQQRLSSEENRRPPSARYHHAPPQHQQQQARQPHQPQYKLQAKITGLERTGKKDPILHFDVYVCHVYSPLSTNLPKFRTTQFRDIRRTHSEFQKLAAHLTASNPEALVPAVPPPFTSAGMGTDEDEIRTKTALQRWLTVVCSNDVLMRDEEMVFFVESDFGYSPVVRKRQPATGVRRKVLKQFAPPPDDTPELLESRPIVKAFYLNAMDSQQKVDRVVKARRSLGVAESELGTRISALAPQEAHPGLSNAYRKLGKVVQNTGDFHAAQGTAEATTLADPLAYHSSDAFIVKETLTNRHILLRELLQAQQATRAKLNAADRLKASGSVKREKVDEAISALDEARSHESYLQQKTQRVTTNLLGEKRKWFARTAAELRAGLREYVVREIEAERRTLATLELVRPDVRNVDASGGLSRLGREAHPVVVRRSSLASSQGPKGDAWSGVPRRADGLSRSISGGFGAGAGVVGEGVEEGGGVEGGGREGGGGGGEGKVGGGGRKRGASGASSLAQLAEEEDEDRVDARNAASRLAQTTF</sequence>
<dbReference type="EMBL" id="JAVFHQ010000014">
    <property type="protein sequence ID" value="KAK4546609.1"/>
    <property type="molecule type" value="Genomic_DNA"/>
</dbReference>
<dbReference type="Pfam" id="PF09325">
    <property type="entry name" value="Vps5"/>
    <property type="match status" value="1"/>
</dbReference>
<keyword evidence="1" id="KW-0813">Transport</keyword>
<feature type="compositionally biased region" description="Low complexity" evidence="6">
    <location>
        <begin position="159"/>
        <end position="174"/>
    </location>
</feature>
<dbReference type="SUPFAM" id="SSF64268">
    <property type="entry name" value="PX domain"/>
    <property type="match status" value="1"/>
</dbReference>
<feature type="compositionally biased region" description="Gly residues" evidence="6">
    <location>
        <begin position="598"/>
        <end position="631"/>
    </location>
</feature>
<evidence type="ECO:0000256" key="3">
    <source>
        <dbReference type="ARBA" id="ARBA00023054"/>
    </source>
</evidence>
<dbReference type="Proteomes" id="UP001324427">
    <property type="component" value="Unassembled WGS sequence"/>
</dbReference>
<dbReference type="InterPro" id="IPR036871">
    <property type="entry name" value="PX_dom_sf"/>
</dbReference>
<dbReference type="FunFam" id="1.20.1270.60:FF:000046">
    <property type="entry name" value="Vacuolar protein sorting-associated protein 17"/>
    <property type="match status" value="1"/>
</dbReference>
<feature type="domain" description="Sorting nexin/Vps5-like C-terminal" evidence="8">
    <location>
        <begin position="349"/>
        <end position="529"/>
    </location>
</feature>
<dbReference type="PANTHER" id="PTHR47433">
    <property type="entry name" value="VACUOLAR PROTEIN SORTING-ASSOCIATED PROTEIN 17"/>
    <property type="match status" value="1"/>
</dbReference>
<protein>
    <recommendedName>
        <fullName evidence="5">Vacuolar protein sorting-associated protein 17</fullName>
    </recommendedName>
</protein>
<evidence type="ECO:0000256" key="5">
    <source>
        <dbReference type="ARBA" id="ARBA00073022"/>
    </source>
</evidence>
<dbReference type="GO" id="GO:0032266">
    <property type="term" value="F:phosphatidylinositol-3-phosphate binding"/>
    <property type="evidence" value="ECO:0007669"/>
    <property type="project" value="TreeGrafter"/>
</dbReference>
<dbReference type="AlphaFoldDB" id="A0AAV9JNR7"/>
<feature type="compositionally biased region" description="Low complexity" evidence="6">
    <location>
        <begin position="54"/>
        <end position="69"/>
    </location>
</feature>
<keyword evidence="2" id="KW-0653">Protein transport</keyword>
<keyword evidence="3" id="KW-0175">Coiled coil</keyword>
<dbReference type="CDD" id="cd06891">
    <property type="entry name" value="PX_Vps17p"/>
    <property type="match status" value="1"/>
</dbReference>
<proteinExistence type="inferred from homology"/>
<name>A0AAV9JNR7_9PEZI</name>
<evidence type="ECO:0000259" key="7">
    <source>
        <dbReference type="Pfam" id="PF00787"/>
    </source>
</evidence>
<comment type="similarity">
    <text evidence="4">Belongs to the VPS17 family.</text>
</comment>
<dbReference type="Pfam" id="PF00787">
    <property type="entry name" value="PX"/>
    <property type="match status" value="1"/>
</dbReference>
<dbReference type="GO" id="GO:0005768">
    <property type="term" value="C:endosome"/>
    <property type="evidence" value="ECO:0007669"/>
    <property type="project" value="TreeGrafter"/>
</dbReference>
<dbReference type="Gene3D" id="1.20.1270.60">
    <property type="entry name" value="Arfaptin homology (AH) domain/BAR domain"/>
    <property type="match status" value="1"/>
</dbReference>
<evidence type="ECO:0000256" key="1">
    <source>
        <dbReference type="ARBA" id="ARBA00022448"/>
    </source>
</evidence>
<dbReference type="InterPro" id="IPR015404">
    <property type="entry name" value="Vps5_C"/>
</dbReference>
<dbReference type="PANTHER" id="PTHR47433:SF1">
    <property type="entry name" value="VACUOLAR PROTEIN SORTING-ASSOCIATED PROTEIN 17"/>
    <property type="match status" value="1"/>
</dbReference>
<organism evidence="9 10">
    <name type="scientific">Oleoguttula mirabilis</name>
    <dbReference type="NCBI Taxonomy" id="1507867"/>
    <lineage>
        <taxon>Eukaryota</taxon>
        <taxon>Fungi</taxon>
        <taxon>Dikarya</taxon>
        <taxon>Ascomycota</taxon>
        <taxon>Pezizomycotina</taxon>
        <taxon>Dothideomycetes</taxon>
        <taxon>Dothideomycetidae</taxon>
        <taxon>Mycosphaerellales</taxon>
        <taxon>Teratosphaeriaceae</taxon>
        <taxon>Oleoguttula</taxon>
    </lineage>
</organism>
<evidence type="ECO:0000256" key="6">
    <source>
        <dbReference type="SAM" id="MobiDB-lite"/>
    </source>
</evidence>
<dbReference type="InterPro" id="IPR053055">
    <property type="entry name" value="VPS17"/>
</dbReference>
<dbReference type="PIRSF" id="PIRSF011791">
    <property type="entry name" value="Vps17"/>
    <property type="match status" value="1"/>
</dbReference>
<dbReference type="FunFam" id="3.30.1520.10:FF:000034">
    <property type="entry name" value="Vacuolar protein sorting-associated protein 17"/>
    <property type="match status" value="1"/>
</dbReference>
<dbReference type="Gene3D" id="3.30.1520.10">
    <property type="entry name" value="Phox-like domain"/>
    <property type="match status" value="1"/>
</dbReference>
<dbReference type="GO" id="GO:0006886">
    <property type="term" value="P:intracellular protein transport"/>
    <property type="evidence" value="ECO:0007669"/>
    <property type="project" value="TreeGrafter"/>
</dbReference>
<dbReference type="GO" id="GO:0042147">
    <property type="term" value="P:retrograde transport, endosome to Golgi"/>
    <property type="evidence" value="ECO:0007669"/>
    <property type="project" value="InterPro"/>
</dbReference>
<dbReference type="InterPro" id="IPR001683">
    <property type="entry name" value="PX_dom"/>
</dbReference>
<feature type="domain" description="PX" evidence="7">
    <location>
        <begin position="219"/>
        <end position="294"/>
    </location>
</feature>
<comment type="caution">
    <text evidence="9">The sequence shown here is derived from an EMBL/GenBank/DDBJ whole genome shotgun (WGS) entry which is preliminary data.</text>
</comment>
<dbReference type="InterPro" id="IPR014461">
    <property type="entry name" value="Retromer_complex_Vps17"/>
</dbReference>
<feature type="region of interest" description="Disordered" evidence="6">
    <location>
        <begin position="1"/>
        <end position="174"/>
    </location>
</feature>
<feature type="region of interest" description="Disordered" evidence="6">
    <location>
        <begin position="598"/>
        <end position="669"/>
    </location>
</feature>
<feature type="compositionally biased region" description="Low complexity" evidence="6">
    <location>
        <begin position="637"/>
        <end position="646"/>
    </location>
</feature>
<evidence type="ECO:0000259" key="8">
    <source>
        <dbReference type="Pfam" id="PF09325"/>
    </source>
</evidence>
<keyword evidence="10" id="KW-1185">Reference proteome</keyword>
<evidence type="ECO:0000313" key="10">
    <source>
        <dbReference type="Proteomes" id="UP001324427"/>
    </source>
</evidence>
<evidence type="ECO:0000256" key="4">
    <source>
        <dbReference type="ARBA" id="ARBA00060860"/>
    </source>
</evidence>
<evidence type="ECO:0000256" key="2">
    <source>
        <dbReference type="ARBA" id="ARBA00022927"/>
    </source>
</evidence>
<gene>
    <name evidence="9" type="ORF">LTR36_001826</name>
</gene>
<dbReference type="InterPro" id="IPR037907">
    <property type="entry name" value="Vps17_PX"/>
</dbReference>
<feature type="compositionally biased region" description="Basic and acidic residues" evidence="6">
    <location>
        <begin position="130"/>
        <end position="148"/>
    </location>
</feature>
<dbReference type="GO" id="GO:0030905">
    <property type="term" value="C:retromer, tubulation complex"/>
    <property type="evidence" value="ECO:0007669"/>
    <property type="project" value="TreeGrafter"/>
</dbReference>
<feature type="compositionally biased region" description="Polar residues" evidence="6">
    <location>
        <begin position="1"/>
        <end position="14"/>
    </location>
</feature>
<dbReference type="GO" id="GO:0005829">
    <property type="term" value="C:cytosol"/>
    <property type="evidence" value="ECO:0007669"/>
    <property type="project" value="GOC"/>
</dbReference>
<reference evidence="9 10" key="1">
    <citation type="submission" date="2021-11" db="EMBL/GenBank/DDBJ databases">
        <title>Black yeast isolated from Biological Soil Crust.</title>
        <authorList>
            <person name="Kurbessoian T."/>
        </authorList>
    </citation>
    <scope>NUCLEOTIDE SEQUENCE [LARGE SCALE GENOMIC DNA]</scope>
    <source>
        <strain evidence="9 10">CCFEE 5522</strain>
    </source>
</reference>
<accession>A0AAV9JNR7</accession>
<feature type="region of interest" description="Disordered" evidence="6">
    <location>
        <begin position="562"/>
        <end position="582"/>
    </location>
</feature>
<evidence type="ECO:0000313" key="9">
    <source>
        <dbReference type="EMBL" id="KAK4546609.1"/>
    </source>
</evidence>
<dbReference type="InterPro" id="IPR027267">
    <property type="entry name" value="AH/BAR_dom_sf"/>
</dbReference>